<dbReference type="InterPro" id="IPR032675">
    <property type="entry name" value="LRR_dom_sf"/>
</dbReference>
<organism evidence="1 2">
    <name type="scientific">Cryptotermes secundus</name>
    <dbReference type="NCBI Taxonomy" id="105785"/>
    <lineage>
        <taxon>Eukaryota</taxon>
        <taxon>Metazoa</taxon>
        <taxon>Ecdysozoa</taxon>
        <taxon>Arthropoda</taxon>
        <taxon>Hexapoda</taxon>
        <taxon>Insecta</taxon>
        <taxon>Pterygota</taxon>
        <taxon>Neoptera</taxon>
        <taxon>Polyneoptera</taxon>
        <taxon>Dictyoptera</taxon>
        <taxon>Blattodea</taxon>
        <taxon>Blattoidea</taxon>
        <taxon>Termitoidae</taxon>
        <taxon>Kalotermitidae</taxon>
        <taxon>Cryptotermitinae</taxon>
        <taxon>Cryptotermes</taxon>
    </lineage>
</organism>
<accession>A0A2J7QNU1</accession>
<dbReference type="Proteomes" id="UP000235965">
    <property type="component" value="Unassembled WGS sequence"/>
</dbReference>
<evidence type="ECO:0000313" key="2">
    <source>
        <dbReference type="Proteomes" id="UP000235965"/>
    </source>
</evidence>
<sequence>MLKIFKRSLRQYAEHWISRLRFAGAQSREEWLRVIQLIERECVTFSEYIAWLGSHGTETINCIAREFVQIINDYDEDNGRLFNTPDDLTTHKHICRSMLAAMLSPNITDWNIGLATSALMKELMILSFPRLPNITCLRVAPDTLNECSSLFTNNIRTLKHLQEFYFPFGCSTQVLAELGKHCNQLRRLSVMSSKYVDDDSITHLLKLTKLVFLNVDDTAISPKCYGTIICSLPDLGNITWTSPVDDVLLSITKEGLPSVKSLNVSVRSVLIVVLKCPFVTHLSLLGAKDSLLSLRELVAVAVLTLVSCDFDAVNLAAVLQGIGPKLRELYLSKVTNVRIQYLLKFCDSLETLFIDCCEFIPSEIRHFDHELPHFRSLSSLELRANRWYGKMHSFLLYYVNLKVLTARCTPEIDDRTIMSVLQYKGFRRLKKFSAINCGPLSMISASLLIKECANLNCLKGVGTWSGVTEEDIVNLMRMTRYGRVPITIVL</sequence>
<dbReference type="Gene3D" id="3.80.10.10">
    <property type="entry name" value="Ribonuclease Inhibitor"/>
    <property type="match status" value="1"/>
</dbReference>
<dbReference type="EMBL" id="NEVH01012562">
    <property type="protein sequence ID" value="PNF30255.1"/>
    <property type="molecule type" value="Genomic_DNA"/>
</dbReference>
<evidence type="ECO:0008006" key="3">
    <source>
        <dbReference type="Google" id="ProtNLM"/>
    </source>
</evidence>
<gene>
    <name evidence="1" type="ORF">B7P43_G01226</name>
</gene>
<reference evidence="1 2" key="1">
    <citation type="submission" date="2017-12" db="EMBL/GenBank/DDBJ databases">
        <title>Hemimetabolous genomes reveal molecular basis of termite eusociality.</title>
        <authorList>
            <person name="Harrison M.C."/>
            <person name="Jongepier E."/>
            <person name="Robertson H.M."/>
            <person name="Arning N."/>
            <person name="Bitard-Feildel T."/>
            <person name="Chao H."/>
            <person name="Childers C.P."/>
            <person name="Dinh H."/>
            <person name="Doddapaneni H."/>
            <person name="Dugan S."/>
            <person name="Gowin J."/>
            <person name="Greiner C."/>
            <person name="Han Y."/>
            <person name="Hu H."/>
            <person name="Hughes D.S.T."/>
            <person name="Huylmans A.-K."/>
            <person name="Kemena C."/>
            <person name="Kremer L.P.M."/>
            <person name="Lee S.L."/>
            <person name="Lopez-Ezquerra A."/>
            <person name="Mallet L."/>
            <person name="Monroy-Kuhn J.M."/>
            <person name="Moser A."/>
            <person name="Murali S.C."/>
            <person name="Muzny D.M."/>
            <person name="Otani S."/>
            <person name="Piulachs M.-D."/>
            <person name="Poelchau M."/>
            <person name="Qu J."/>
            <person name="Schaub F."/>
            <person name="Wada-Katsumata A."/>
            <person name="Worley K.C."/>
            <person name="Xie Q."/>
            <person name="Ylla G."/>
            <person name="Poulsen M."/>
            <person name="Gibbs R.A."/>
            <person name="Schal C."/>
            <person name="Richards S."/>
            <person name="Belles X."/>
            <person name="Korb J."/>
            <person name="Bornberg-Bauer E."/>
        </authorList>
    </citation>
    <scope>NUCLEOTIDE SEQUENCE [LARGE SCALE GENOMIC DNA]</scope>
    <source>
        <tissue evidence="1">Whole body</tissue>
    </source>
</reference>
<protein>
    <recommendedName>
        <fullName evidence="3">F-box domain-containing protein</fullName>
    </recommendedName>
</protein>
<keyword evidence="2" id="KW-1185">Reference proteome</keyword>
<name>A0A2J7QNU1_9NEOP</name>
<proteinExistence type="predicted"/>
<dbReference type="AlphaFoldDB" id="A0A2J7QNU1"/>
<dbReference type="OrthoDB" id="63112at2759"/>
<dbReference type="InParanoid" id="A0A2J7QNU1"/>
<evidence type="ECO:0000313" key="1">
    <source>
        <dbReference type="EMBL" id="PNF30255.1"/>
    </source>
</evidence>
<comment type="caution">
    <text evidence="1">The sequence shown here is derived from an EMBL/GenBank/DDBJ whole genome shotgun (WGS) entry which is preliminary data.</text>
</comment>
<dbReference type="SUPFAM" id="SSF52047">
    <property type="entry name" value="RNI-like"/>
    <property type="match status" value="1"/>
</dbReference>